<dbReference type="InterPro" id="IPR036754">
    <property type="entry name" value="YbaK/aa-tRNA-synt-asso_dom_sf"/>
</dbReference>
<evidence type="ECO:0000313" key="3">
    <source>
        <dbReference type="Proteomes" id="UP000660262"/>
    </source>
</evidence>
<dbReference type="SUPFAM" id="SSF55826">
    <property type="entry name" value="YbaK/ProRS associated domain"/>
    <property type="match status" value="1"/>
</dbReference>
<sequence>MLWFDARSVHVDVGGEASDESSRYVAIYHRLLKLESLIYDRGGSSDASSSSSLAVGDGGGDCDSLDFFPLDGLRVGVMYDDVSLADAAAPRASEASVAAMDDARFRITKYVRSKLGDRTTLRFVRVPTTYYDHDLAWRARITKAPSEMHIAKTIVMENTRAPPEVKDCSNPKLSKYYAVMVQYARRLNTDRVRKYLAGMNTGVLGSKFFNPRLCPEELSEQLTGFEKGAVVPLAMNTDIPAVVAKHIAEDLSTVILGGGHVDLKLHLPVSHLLELLRTRGDDDALPPFIVDCTE</sequence>
<dbReference type="InterPro" id="IPR007214">
    <property type="entry name" value="YbaK/aa-tRNA-synth-assoc-dom"/>
</dbReference>
<dbReference type="Gene3D" id="3.90.960.10">
    <property type="entry name" value="YbaK/aminoacyl-tRNA synthetase-associated domain"/>
    <property type="match status" value="1"/>
</dbReference>
<evidence type="ECO:0000313" key="2">
    <source>
        <dbReference type="EMBL" id="GHP02222.1"/>
    </source>
</evidence>
<dbReference type="Pfam" id="PF04073">
    <property type="entry name" value="tRNA_edit"/>
    <property type="match status" value="1"/>
</dbReference>
<dbReference type="CDD" id="cd04332">
    <property type="entry name" value="YbaK_like"/>
    <property type="match status" value="1"/>
</dbReference>
<dbReference type="OrthoDB" id="1058301at2759"/>
<dbReference type="PANTHER" id="PTHR30411">
    <property type="entry name" value="CYTOPLASMIC PROTEIN"/>
    <property type="match status" value="1"/>
</dbReference>
<evidence type="ECO:0000259" key="1">
    <source>
        <dbReference type="Pfam" id="PF04073"/>
    </source>
</evidence>
<proteinExistence type="predicted"/>
<keyword evidence="3" id="KW-1185">Reference proteome</keyword>
<dbReference type="EMBL" id="BNJQ01000003">
    <property type="protein sequence ID" value="GHP02222.1"/>
    <property type="molecule type" value="Genomic_DNA"/>
</dbReference>
<dbReference type="PANTHER" id="PTHR30411:SF4">
    <property type="entry name" value="YBAK_AMINOACYL-TRNA SYNTHETASE-ASSOCIATED DOMAIN-CONTAINING PROTEIN"/>
    <property type="match status" value="1"/>
</dbReference>
<name>A0A830H6P5_9CHLO</name>
<accession>A0A830H6P5</accession>
<organism evidence="2 3">
    <name type="scientific">Pycnococcus provasolii</name>
    <dbReference type="NCBI Taxonomy" id="41880"/>
    <lineage>
        <taxon>Eukaryota</taxon>
        <taxon>Viridiplantae</taxon>
        <taxon>Chlorophyta</taxon>
        <taxon>Pseudoscourfieldiophyceae</taxon>
        <taxon>Pseudoscourfieldiales</taxon>
        <taxon>Pycnococcaceae</taxon>
        <taxon>Pycnococcus</taxon>
    </lineage>
</organism>
<dbReference type="Proteomes" id="UP000660262">
    <property type="component" value="Unassembled WGS sequence"/>
</dbReference>
<gene>
    <name evidence="2" type="ORF">PPROV_000097900</name>
</gene>
<feature type="domain" description="YbaK/aminoacyl-tRNA synthetase-associated" evidence="1">
    <location>
        <begin position="149"/>
        <end position="274"/>
    </location>
</feature>
<dbReference type="AlphaFoldDB" id="A0A830H6P5"/>
<reference evidence="2" key="1">
    <citation type="submission" date="2020-10" db="EMBL/GenBank/DDBJ databases">
        <title>Unveiling of a novel bifunctional photoreceptor, Dualchrome1, isolated from a cosmopolitan green alga.</title>
        <authorList>
            <person name="Suzuki S."/>
            <person name="Kawachi M."/>
        </authorList>
    </citation>
    <scope>NUCLEOTIDE SEQUENCE</scope>
    <source>
        <strain evidence="2">NIES 2893</strain>
    </source>
</reference>
<dbReference type="GO" id="GO:0002161">
    <property type="term" value="F:aminoacyl-tRNA deacylase activity"/>
    <property type="evidence" value="ECO:0007669"/>
    <property type="project" value="InterPro"/>
</dbReference>
<protein>
    <recommendedName>
        <fullName evidence="1">YbaK/aminoacyl-tRNA synthetase-associated domain-containing protein</fullName>
    </recommendedName>
</protein>
<comment type="caution">
    <text evidence="2">The sequence shown here is derived from an EMBL/GenBank/DDBJ whole genome shotgun (WGS) entry which is preliminary data.</text>
</comment>